<gene>
    <name evidence="11" type="ORF">JYZ213_LOCUS27642</name>
</gene>
<dbReference type="Gene3D" id="3.90.260.10">
    <property type="entry name" value="Transglutaminase-like"/>
    <property type="match status" value="1"/>
</dbReference>
<dbReference type="SMART" id="SM01030">
    <property type="entry name" value="BHD_1"/>
    <property type="match status" value="1"/>
</dbReference>
<dbReference type="InterPro" id="IPR036985">
    <property type="entry name" value="Transglutaminase-like_sf"/>
</dbReference>
<evidence type="ECO:0000259" key="8">
    <source>
        <dbReference type="SMART" id="SM01030"/>
    </source>
</evidence>
<evidence type="ECO:0000259" key="10">
    <source>
        <dbReference type="SMART" id="SM01032"/>
    </source>
</evidence>
<evidence type="ECO:0000313" key="11">
    <source>
        <dbReference type="EMBL" id="CAF1214433.1"/>
    </source>
</evidence>
<feature type="region of interest" description="Disordered" evidence="7">
    <location>
        <begin position="410"/>
        <end position="495"/>
    </location>
</feature>
<keyword evidence="6" id="KW-0175">Coiled coil</keyword>
<dbReference type="InterPro" id="IPR004583">
    <property type="entry name" value="DNA_repair_Rad4"/>
</dbReference>
<evidence type="ECO:0000313" key="12">
    <source>
        <dbReference type="Proteomes" id="UP000663845"/>
    </source>
</evidence>
<feature type="domain" description="Rad4 beta-hairpin" evidence="10">
    <location>
        <begin position="737"/>
        <end position="786"/>
    </location>
</feature>
<dbReference type="SUPFAM" id="SSF54001">
    <property type="entry name" value="Cysteine proteinases"/>
    <property type="match status" value="1"/>
</dbReference>
<dbReference type="GO" id="GO:0005737">
    <property type="term" value="C:cytoplasm"/>
    <property type="evidence" value="ECO:0007669"/>
    <property type="project" value="TreeGrafter"/>
</dbReference>
<accession>A0A814X4Y4</accession>
<feature type="compositionally biased region" description="Polar residues" evidence="7">
    <location>
        <begin position="112"/>
        <end position="122"/>
    </location>
</feature>
<dbReference type="Pfam" id="PF10404">
    <property type="entry name" value="BHD_2"/>
    <property type="match status" value="1"/>
</dbReference>
<comment type="similarity">
    <text evidence="2">Belongs to the XPC family.</text>
</comment>
<dbReference type="GO" id="GO:0071942">
    <property type="term" value="C:XPC complex"/>
    <property type="evidence" value="ECO:0007669"/>
    <property type="project" value="TreeGrafter"/>
</dbReference>
<comment type="subcellular location">
    <subcellularLocation>
        <location evidence="1">Nucleus</location>
    </subcellularLocation>
</comment>
<keyword evidence="5" id="KW-0539">Nucleus</keyword>
<dbReference type="EMBL" id="CAJNOG010000388">
    <property type="protein sequence ID" value="CAF1214433.1"/>
    <property type="molecule type" value="Genomic_DNA"/>
</dbReference>
<feature type="compositionally biased region" description="Basic residues" evidence="7">
    <location>
        <begin position="98"/>
        <end position="110"/>
    </location>
</feature>
<reference evidence="11" key="1">
    <citation type="submission" date="2021-02" db="EMBL/GenBank/DDBJ databases">
        <authorList>
            <person name="Nowell W R."/>
        </authorList>
    </citation>
    <scope>NUCLEOTIDE SEQUENCE</scope>
</reference>
<evidence type="ECO:0000256" key="2">
    <source>
        <dbReference type="ARBA" id="ARBA00009525"/>
    </source>
</evidence>
<dbReference type="InterPro" id="IPR018327">
    <property type="entry name" value="BHD_2"/>
</dbReference>
<feature type="compositionally biased region" description="Basic and acidic residues" evidence="7">
    <location>
        <begin position="79"/>
        <end position="97"/>
    </location>
</feature>
<dbReference type="InterPro" id="IPR018325">
    <property type="entry name" value="Rad4/PNGase_transGLS-fold"/>
</dbReference>
<comment type="caution">
    <text evidence="11">The sequence shown here is derived from an EMBL/GenBank/DDBJ whole genome shotgun (WGS) entry which is preliminary data.</text>
</comment>
<dbReference type="Pfam" id="PF10405">
    <property type="entry name" value="BHD_3"/>
    <property type="match status" value="2"/>
</dbReference>
<organism evidence="11 12">
    <name type="scientific">Adineta steineri</name>
    <dbReference type="NCBI Taxonomy" id="433720"/>
    <lineage>
        <taxon>Eukaryota</taxon>
        <taxon>Metazoa</taxon>
        <taxon>Spiralia</taxon>
        <taxon>Gnathifera</taxon>
        <taxon>Rotifera</taxon>
        <taxon>Eurotatoria</taxon>
        <taxon>Bdelloidea</taxon>
        <taxon>Adinetida</taxon>
        <taxon>Adinetidae</taxon>
        <taxon>Adineta</taxon>
    </lineage>
</organism>
<dbReference type="Pfam" id="PF03835">
    <property type="entry name" value="Rad4"/>
    <property type="match status" value="1"/>
</dbReference>
<feature type="compositionally biased region" description="Basic and acidic residues" evidence="7">
    <location>
        <begin position="450"/>
        <end position="462"/>
    </location>
</feature>
<dbReference type="InterPro" id="IPR038765">
    <property type="entry name" value="Papain-like_cys_pep_sf"/>
</dbReference>
<dbReference type="PANTHER" id="PTHR12135:SF0">
    <property type="entry name" value="DNA REPAIR PROTEIN COMPLEMENTING XP-C CELLS"/>
    <property type="match status" value="1"/>
</dbReference>
<dbReference type="InterPro" id="IPR042488">
    <property type="entry name" value="Rad4_BHD3_sf"/>
</dbReference>
<evidence type="ECO:0000256" key="1">
    <source>
        <dbReference type="ARBA" id="ARBA00004123"/>
    </source>
</evidence>
<dbReference type="SMART" id="SM01032">
    <property type="entry name" value="BHD_3"/>
    <property type="match status" value="2"/>
</dbReference>
<evidence type="ECO:0000256" key="4">
    <source>
        <dbReference type="ARBA" id="ARBA00023204"/>
    </source>
</evidence>
<dbReference type="Gene3D" id="3.30.70.2460">
    <property type="entry name" value="Rad4, beta-hairpin domain BHD3"/>
    <property type="match status" value="2"/>
</dbReference>
<feature type="domain" description="Rad4 beta-hairpin" evidence="9">
    <location>
        <begin position="674"/>
        <end position="730"/>
    </location>
</feature>
<dbReference type="AlphaFoldDB" id="A0A814X4Y4"/>
<dbReference type="Gene3D" id="2.20.20.110">
    <property type="entry name" value="Rad4, beta-hairpin domain BHD1"/>
    <property type="match status" value="1"/>
</dbReference>
<keyword evidence="3" id="KW-0227">DNA damage</keyword>
<keyword evidence="4" id="KW-0234">DNA repair</keyword>
<evidence type="ECO:0000256" key="6">
    <source>
        <dbReference type="SAM" id="Coils"/>
    </source>
</evidence>
<dbReference type="InterPro" id="IPR018326">
    <property type="entry name" value="Rad4_beta-hairpin_dom1"/>
</dbReference>
<dbReference type="GO" id="GO:0003697">
    <property type="term" value="F:single-stranded DNA binding"/>
    <property type="evidence" value="ECO:0007669"/>
    <property type="project" value="TreeGrafter"/>
</dbReference>
<dbReference type="SMART" id="SM01031">
    <property type="entry name" value="BHD_2"/>
    <property type="match status" value="1"/>
</dbReference>
<dbReference type="FunFam" id="3.30.70.2460:FF:000001">
    <property type="entry name" value="DNA repair protein Rad4 family"/>
    <property type="match status" value="1"/>
</dbReference>
<dbReference type="Proteomes" id="UP000663845">
    <property type="component" value="Unassembled WGS sequence"/>
</dbReference>
<feature type="region of interest" description="Disordered" evidence="7">
    <location>
        <begin position="1"/>
        <end position="163"/>
    </location>
</feature>
<dbReference type="GO" id="GO:0006289">
    <property type="term" value="P:nucleotide-excision repair"/>
    <property type="evidence" value="ECO:0007669"/>
    <property type="project" value="InterPro"/>
</dbReference>
<dbReference type="GO" id="GO:0003684">
    <property type="term" value="F:damaged DNA binding"/>
    <property type="evidence" value="ECO:0007669"/>
    <property type="project" value="InterPro"/>
</dbReference>
<protein>
    <submittedName>
        <fullName evidence="11">Uncharacterized protein</fullName>
    </submittedName>
</protein>
<feature type="compositionally biased region" description="Polar residues" evidence="7">
    <location>
        <begin position="470"/>
        <end position="488"/>
    </location>
</feature>
<evidence type="ECO:0000256" key="5">
    <source>
        <dbReference type="ARBA" id="ARBA00023242"/>
    </source>
</evidence>
<dbReference type="GO" id="GO:0006298">
    <property type="term" value="P:mismatch repair"/>
    <property type="evidence" value="ECO:0007669"/>
    <property type="project" value="TreeGrafter"/>
</dbReference>
<dbReference type="PANTHER" id="PTHR12135">
    <property type="entry name" value="DNA REPAIR PROTEIN XP-C / RAD4"/>
    <property type="match status" value="1"/>
</dbReference>
<feature type="domain" description="Rad4 beta-hairpin" evidence="8">
    <location>
        <begin position="620"/>
        <end position="672"/>
    </location>
</feature>
<evidence type="ECO:0000256" key="7">
    <source>
        <dbReference type="SAM" id="MobiDB-lite"/>
    </source>
</evidence>
<proteinExistence type="inferred from homology"/>
<dbReference type="InterPro" id="IPR018328">
    <property type="entry name" value="Rad4_beta-hairpin_dom3"/>
</dbReference>
<dbReference type="GO" id="GO:0000111">
    <property type="term" value="C:nucleotide-excision repair factor 2 complex"/>
    <property type="evidence" value="ECO:0007669"/>
    <property type="project" value="TreeGrafter"/>
</dbReference>
<feature type="domain" description="Rad4 beta-hairpin" evidence="10">
    <location>
        <begin position="787"/>
        <end position="861"/>
    </location>
</feature>
<feature type="compositionally biased region" description="Basic residues" evidence="7">
    <location>
        <begin position="1"/>
        <end position="12"/>
    </location>
</feature>
<dbReference type="Pfam" id="PF10403">
    <property type="entry name" value="BHD_1"/>
    <property type="match status" value="1"/>
</dbReference>
<feature type="compositionally biased region" description="Low complexity" evidence="7">
    <location>
        <begin position="123"/>
        <end position="139"/>
    </location>
</feature>
<sequence>MSGLRKSSRIRKSITTIDQNLEDDDDDAFITTKPRKTITRPSNKRPSTDDNDEHEMITPQKRQRKKKSTTTTTKTSPYFDKKITEKKIDSPIKETKKPAKPKPKPKKKTAKSNVTIDENTTLSNDATSFTTKTTTASDDNNSDSDSDDDDDGGWENVQAKPSEEVTIQKLLKEREEKQSTVVNGEVEVSLTSEEVAAAQGRRKKNLNSKEHQLELQLKRLLKEREEKQSTVVNGEVEVSLTSEEVAAAQGRRKKNLNSKEHQLELQLKRVLKKNFLQKHKHHIVCNLGHGFHLIKTYIHNEEIRSLMFSLLDESITKTLIYNKKTTNMNDIHRLVKYFNEVFIVMDKPSNDEQESQPVTLEKLRQAMSEHLTKSSSPIRVILFAIYVRLLHYECRLVFAADLPPIRPRAGKQEKLRIPHGSLTKNIKKKQKQTLTDDDDDDNSTSMSNEDTSRLHSHDHSSDVSRVVASTSSQLVKNNRAISPPSATTDKPVKTKKESRRLMPRYYWIEIFLETTDNGYIPIDVYTSKINSIMDFEVNIKFSMLYVWAFDTDLSSSYAKDVTKRYSQKWLTTPYRTAHIEHKTNGDPKWYQKLMKKYQPKDKTKSRYSQHENKQIEDQLARQPIPQSKSELVGHPLYVLKSKLLKFEGIYPNDTPPVGWLKEEPIYPRENIHILRSKQTWLKEARQVNKDEEPYKIVDGRIKNMDRKMGVTTRPELELFGEWQTSDYVPPTAKDGIVPCNEYGNVDLFKPEMLPHGCVHINESNAARLCKKLQINYAEAITAKDGIVPCNEYGNVDLFKPEMLPHGCVHINESNAARLCKKLQINYAEAITGFDAHGGGSHPVIEGIVICKEFEQTLRDALEEQKQITIEKEIKKKDERVYKNWRKLIRGLIIKQNLARKYADDEDGGDLATDAKYQWPILPKESNDNDDDFM</sequence>
<evidence type="ECO:0000256" key="3">
    <source>
        <dbReference type="ARBA" id="ARBA00022763"/>
    </source>
</evidence>
<feature type="compositionally biased region" description="Acidic residues" evidence="7">
    <location>
        <begin position="140"/>
        <end position="153"/>
    </location>
</feature>
<name>A0A814X4Y4_9BILA</name>
<feature type="coiled-coil region" evidence="6">
    <location>
        <begin position="203"/>
        <end position="273"/>
    </location>
</feature>
<evidence type="ECO:0000259" key="9">
    <source>
        <dbReference type="SMART" id="SM01031"/>
    </source>
</evidence>